<feature type="compositionally biased region" description="Polar residues" evidence="1">
    <location>
        <begin position="9"/>
        <end position="19"/>
    </location>
</feature>
<reference evidence="2" key="1">
    <citation type="submission" date="2020-10" db="EMBL/GenBank/DDBJ databases">
        <authorList>
            <person name="Han B."/>
            <person name="Lu T."/>
            <person name="Zhao Q."/>
            <person name="Huang X."/>
            <person name="Zhao Y."/>
        </authorList>
    </citation>
    <scope>NUCLEOTIDE SEQUENCE</scope>
</reference>
<dbReference type="PANTHER" id="PTHR36038:SF3">
    <property type="entry name" value="OVATE FAMILY PROTEIN"/>
    <property type="match status" value="1"/>
</dbReference>
<dbReference type="Proteomes" id="UP000604825">
    <property type="component" value="Unassembled WGS sequence"/>
</dbReference>
<gene>
    <name evidence="2" type="ORF">NCGR_LOCUS32581</name>
</gene>
<evidence type="ECO:0000256" key="1">
    <source>
        <dbReference type="SAM" id="MobiDB-lite"/>
    </source>
</evidence>
<dbReference type="EMBL" id="CAJGYO010000007">
    <property type="protein sequence ID" value="CAD6248450.1"/>
    <property type="molecule type" value="Genomic_DNA"/>
</dbReference>
<keyword evidence="3" id="KW-1185">Reference proteome</keyword>
<dbReference type="AlphaFoldDB" id="A0A811Q0A5"/>
<sequence length="201" mass="21210">MEEEPPAMTTESHYQQGSPSEARVAAERRKAIVARMRELLSRAAAAQAAHSRLRRSTVATARKWKRAVGLIQKRGACKCDAGHERVATVREDDGALLASASASSISSNGSFSWDAGAADETCCLSAASFPGPAPLLWPALVPSPPAAAAATTSTTVLRLSCSSSGGSWSAEDDDDYDDIRMAHWVTTDSDCKCSDPSRSIP</sequence>
<organism evidence="2 3">
    <name type="scientific">Miscanthus lutarioriparius</name>
    <dbReference type="NCBI Taxonomy" id="422564"/>
    <lineage>
        <taxon>Eukaryota</taxon>
        <taxon>Viridiplantae</taxon>
        <taxon>Streptophyta</taxon>
        <taxon>Embryophyta</taxon>
        <taxon>Tracheophyta</taxon>
        <taxon>Spermatophyta</taxon>
        <taxon>Magnoliopsida</taxon>
        <taxon>Liliopsida</taxon>
        <taxon>Poales</taxon>
        <taxon>Poaceae</taxon>
        <taxon>PACMAD clade</taxon>
        <taxon>Panicoideae</taxon>
        <taxon>Andropogonodae</taxon>
        <taxon>Andropogoneae</taxon>
        <taxon>Saccharinae</taxon>
        <taxon>Miscanthus</taxon>
    </lineage>
</organism>
<proteinExistence type="predicted"/>
<name>A0A811Q0A5_9POAL</name>
<protein>
    <submittedName>
        <fullName evidence="2">Uncharacterized protein</fullName>
    </submittedName>
</protein>
<dbReference type="PANTHER" id="PTHR36038">
    <property type="entry name" value="OS06G0102750 PROTEIN"/>
    <property type="match status" value="1"/>
</dbReference>
<dbReference type="OrthoDB" id="692673at2759"/>
<evidence type="ECO:0000313" key="3">
    <source>
        <dbReference type="Proteomes" id="UP000604825"/>
    </source>
</evidence>
<evidence type="ECO:0000313" key="2">
    <source>
        <dbReference type="EMBL" id="CAD6248450.1"/>
    </source>
</evidence>
<feature type="region of interest" description="Disordered" evidence="1">
    <location>
        <begin position="1"/>
        <end position="28"/>
    </location>
</feature>
<accession>A0A811Q0A5</accession>
<comment type="caution">
    <text evidence="2">The sequence shown here is derived from an EMBL/GenBank/DDBJ whole genome shotgun (WGS) entry which is preliminary data.</text>
</comment>